<feature type="compositionally biased region" description="Basic and acidic residues" evidence="5">
    <location>
        <begin position="124"/>
        <end position="137"/>
    </location>
</feature>
<dbReference type="InterPro" id="IPR003689">
    <property type="entry name" value="ZIP"/>
</dbReference>
<accession>A0ABQ8UPB4</accession>
<feature type="transmembrane region" description="Helical" evidence="6">
    <location>
        <begin position="13"/>
        <end position="36"/>
    </location>
</feature>
<evidence type="ECO:0000313" key="8">
    <source>
        <dbReference type="Proteomes" id="UP001141327"/>
    </source>
</evidence>
<gene>
    <name evidence="7" type="ORF">PAPYR_2460</name>
</gene>
<comment type="caution">
    <text evidence="7">The sequence shown here is derived from an EMBL/GenBank/DDBJ whole genome shotgun (WGS) entry which is preliminary data.</text>
</comment>
<feature type="transmembrane region" description="Helical" evidence="6">
    <location>
        <begin position="78"/>
        <end position="96"/>
    </location>
</feature>
<keyword evidence="2 6" id="KW-0812">Transmembrane</keyword>
<feature type="region of interest" description="Disordered" evidence="5">
    <location>
        <begin position="122"/>
        <end position="145"/>
    </location>
</feature>
<dbReference type="Pfam" id="PF02535">
    <property type="entry name" value="Zip"/>
    <property type="match status" value="1"/>
</dbReference>
<evidence type="ECO:0000256" key="2">
    <source>
        <dbReference type="ARBA" id="ARBA00022692"/>
    </source>
</evidence>
<dbReference type="Proteomes" id="UP001141327">
    <property type="component" value="Unassembled WGS sequence"/>
</dbReference>
<comment type="subcellular location">
    <subcellularLocation>
        <location evidence="1">Membrane</location>
        <topology evidence="1">Multi-pass membrane protein</topology>
    </subcellularLocation>
</comment>
<keyword evidence="4 6" id="KW-0472">Membrane</keyword>
<feature type="transmembrane region" description="Helical" evidence="6">
    <location>
        <begin position="48"/>
        <end position="66"/>
    </location>
</feature>
<protein>
    <submittedName>
        <fullName evidence="7">Zinc transporter</fullName>
    </submittedName>
</protein>
<keyword evidence="3 6" id="KW-1133">Transmembrane helix</keyword>
<evidence type="ECO:0000256" key="3">
    <source>
        <dbReference type="ARBA" id="ARBA00022989"/>
    </source>
</evidence>
<sequence>MSTTSTGLEIWQAALWICGSSVLMACVGLIGGVTLCMSPPKLRALSKGLVAFAAGSMIGGAIFHLIPEAVELVDEKLVSPLIGVGFMFFYAMEILIHRGIEWYETRKAGKIQCRACELQTMRTGESESRHQDEHDQCPDCTPESPCDAASAANPLTLVEGPFHGHDEETCACAMHDGRVLEESKEPRPKSPLSPPSLNHLTEMTDDTTQPSPRPAEPSSKSTSPAPLAVAAEPAPPAGDSHHRHLSTSSAWLNIIGDCLHNCLDGLSVGSMFLVDWRTGLITWLVAVFHEVPQEFGDFGLLIHVGWSPKKALLWNFFAQCFFIVGGLLSLAISGAVDVNFFLCISAGNFLFMGASLLLPEIRETKTFKHDWVMWFIVLCGGALLYVARIAFAGYEP</sequence>
<dbReference type="PANTHER" id="PTHR16950">
    <property type="entry name" value="ZINC TRANSPORTER SLC39A7 HISTIDINE-RICH MEMBRANE PROTEIN KE4"/>
    <property type="match status" value="1"/>
</dbReference>
<reference evidence="7" key="1">
    <citation type="journal article" date="2022" name="bioRxiv">
        <title>Genomics of Preaxostyla Flagellates Illuminates Evolutionary Transitions and the Path Towards Mitochondrial Loss.</title>
        <authorList>
            <person name="Novak L.V.F."/>
            <person name="Treitli S.C."/>
            <person name="Pyrih J."/>
            <person name="Halakuc P."/>
            <person name="Pipaliya S.V."/>
            <person name="Vacek V."/>
            <person name="Brzon O."/>
            <person name="Soukal P."/>
            <person name="Eme L."/>
            <person name="Dacks J.B."/>
            <person name="Karnkowska A."/>
            <person name="Elias M."/>
            <person name="Hampl V."/>
        </authorList>
    </citation>
    <scope>NUCLEOTIDE SEQUENCE</scope>
    <source>
        <strain evidence="7">RCP-MX</strain>
    </source>
</reference>
<dbReference type="PANTHER" id="PTHR16950:SF16">
    <property type="entry name" value="ZINC TRANSPORTER ZIP13"/>
    <property type="match status" value="1"/>
</dbReference>
<feature type="transmembrane region" description="Helical" evidence="6">
    <location>
        <begin position="338"/>
        <end position="359"/>
    </location>
</feature>
<dbReference type="EMBL" id="JAPMOS010000009">
    <property type="protein sequence ID" value="KAJ4461023.1"/>
    <property type="molecule type" value="Genomic_DNA"/>
</dbReference>
<organism evidence="7 8">
    <name type="scientific">Paratrimastix pyriformis</name>
    <dbReference type="NCBI Taxonomy" id="342808"/>
    <lineage>
        <taxon>Eukaryota</taxon>
        <taxon>Metamonada</taxon>
        <taxon>Preaxostyla</taxon>
        <taxon>Paratrimastigidae</taxon>
        <taxon>Paratrimastix</taxon>
    </lineage>
</organism>
<evidence type="ECO:0000256" key="4">
    <source>
        <dbReference type="ARBA" id="ARBA00023136"/>
    </source>
</evidence>
<feature type="compositionally biased region" description="Polar residues" evidence="5">
    <location>
        <begin position="198"/>
        <end position="210"/>
    </location>
</feature>
<evidence type="ECO:0000256" key="5">
    <source>
        <dbReference type="SAM" id="MobiDB-lite"/>
    </source>
</evidence>
<feature type="region of interest" description="Disordered" evidence="5">
    <location>
        <begin position="181"/>
        <end position="242"/>
    </location>
</feature>
<proteinExistence type="predicted"/>
<feature type="transmembrane region" description="Helical" evidence="6">
    <location>
        <begin position="371"/>
        <end position="391"/>
    </location>
</feature>
<name>A0ABQ8UPB4_9EUKA</name>
<evidence type="ECO:0000313" key="7">
    <source>
        <dbReference type="EMBL" id="KAJ4461023.1"/>
    </source>
</evidence>
<keyword evidence="8" id="KW-1185">Reference proteome</keyword>
<evidence type="ECO:0000256" key="1">
    <source>
        <dbReference type="ARBA" id="ARBA00004141"/>
    </source>
</evidence>
<feature type="transmembrane region" description="Helical" evidence="6">
    <location>
        <begin position="312"/>
        <end position="332"/>
    </location>
</feature>
<evidence type="ECO:0000256" key="6">
    <source>
        <dbReference type="SAM" id="Phobius"/>
    </source>
</evidence>